<comment type="caution">
    <text evidence="1">The sequence shown here is derived from an EMBL/GenBank/DDBJ whole genome shotgun (WGS) entry which is preliminary data.</text>
</comment>
<organism evidence="1 2">
    <name type="scientific">Paracoccus siganidrum</name>
    <dbReference type="NCBI Taxonomy" id="1276757"/>
    <lineage>
        <taxon>Bacteria</taxon>
        <taxon>Pseudomonadati</taxon>
        <taxon>Pseudomonadota</taxon>
        <taxon>Alphaproteobacteria</taxon>
        <taxon>Rhodobacterales</taxon>
        <taxon>Paracoccaceae</taxon>
        <taxon>Paracoccus</taxon>
    </lineage>
</organism>
<sequence length="90" mass="10324">MLRKLVFAFIYYFLHTFMLQKLVAARSTLISPHLEADSVEPALIENTLHKRILIQADFVHLIGSQAGKASLQMRRRLPVKNLAVAHDLRM</sequence>
<dbReference type="EMBL" id="QZEW01000027">
    <property type="protein sequence ID" value="RJL18157.1"/>
    <property type="molecule type" value="Genomic_DNA"/>
</dbReference>
<evidence type="ECO:0000313" key="2">
    <source>
        <dbReference type="Proteomes" id="UP000283587"/>
    </source>
</evidence>
<protein>
    <submittedName>
        <fullName evidence="1">Uncharacterized protein</fullName>
    </submittedName>
</protein>
<keyword evidence="2" id="KW-1185">Reference proteome</keyword>
<proteinExistence type="predicted"/>
<reference evidence="2" key="1">
    <citation type="submission" date="2018-09" db="EMBL/GenBank/DDBJ databases">
        <title>Paracoccus onubensis nov. sp. a moderate halophilic bacterium isolated from Gruta de las Maravillas (Aracena, Spain).</title>
        <authorList>
            <person name="Jurado V."/>
            <person name="Gutierrez-Patricio S."/>
            <person name="Gonzalez-Pimentel J.L."/>
            <person name="Miller A.Z."/>
            <person name="Laiz L."/>
            <person name="Saiz-Jimenez C."/>
        </authorList>
    </citation>
    <scope>NUCLEOTIDE SEQUENCE [LARGE SCALE GENOMIC DNA]</scope>
    <source>
        <strain evidence="2">DSM 26381</strain>
    </source>
</reference>
<name>A0A419A8B1_9RHOB</name>
<dbReference type="AlphaFoldDB" id="A0A419A8B1"/>
<evidence type="ECO:0000313" key="1">
    <source>
        <dbReference type="EMBL" id="RJL18157.1"/>
    </source>
</evidence>
<gene>
    <name evidence="1" type="ORF">D3P05_07965</name>
</gene>
<accession>A0A419A8B1</accession>
<dbReference type="Proteomes" id="UP000283587">
    <property type="component" value="Unassembled WGS sequence"/>
</dbReference>